<sequence length="75" mass="8217">MLENKIKDLGYDDDNDADDDYHEANAGTDAAKSQNNWKGEAEGEEENERKGGRKDTVDIASSQLNGLDTIGLEKS</sequence>
<gene>
    <name evidence="2" type="ORF">EVEC_LOCUS10955</name>
</gene>
<reference evidence="4" key="1">
    <citation type="submission" date="2017-02" db="UniProtKB">
        <authorList>
            <consortium name="WormBaseParasite"/>
        </authorList>
    </citation>
    <scope>IDENTIFICATION</scope>
</reference>
<proteinExistence type="predicted"/>
<evidence type="ECO:0000313" key="4">
    <source>
        <dbReference type="WBParaSite" id="EVEC_0001166901-mRNA-1"/>
    </source>
</evidence>
<dbReference type="EMBL" id="UXUI01011386">
    <property type="protein sequence ID" value="VDD96204.1"/>
    <property type="molecule type" value="Genomic_DNA"/>
</dbReference>
<dbReference type="WBParaSite" id="EVEC_0001166901-mRNA-1">
    <property type="protein sequence ID" value="EVEC_0001166901-mRNA-1"/>
    <property type="gene ID" value="EVEC_0001166901"/>
</dbReference>
<feature type="compositionally biased region" description="Basic and acidic residues" evidence="1">
    <location>
        <begin position="47"/>
        <end position="57"/>
    </location>
</feature>
<accession>A0A0N4VLA9</accession>
<evidence type="ECO:0000313" key="3">
    <source>
        <dbReference type="Proteomes" id="UP000274131"/>
    </source>
</evidence>
<feature type="compositionally biased region" description="Basic and acidic residues" evidence="1">
    <location>
        <begin position="1"/>
        <end position="10"/>
    </location>
</feature>
<reference evidence="2 3" key="2">
    <citation type="submission" date="2018-10" db="EMBL/GenBank/DDBJ databases">
        <authorList>
            <consortium name="Pathogen Informatics"/>
        </authorList>
    </citation>
    <scope>NUCLEOTIDE SEQUENCE [LARGE SCALE GENOMIC DNA]</scope>
</reference>
<dbReference type="AlphaFoldDB" id="A0A0N4VLA9"/>
<keyword evidence="3" id="KW-1185">Reference proteome</keyword>
<feature type="compositionally biased region" description="Acidic residues" evidence="1">
    <location>
        <begin position="11"/>
        <end position="21"/>
    </location>
</feature>
<name>A0A0N4VLA9_ENTVE</name>
<feature type="region of interest" description="Disordered" evidence="1">
    <location>
        <begin position="1"/>
        <end position="62"/>
    </location>
</feature>
<evidence type="ECO:0000313" key="2">
    <source>
        <dbReference type="EMBL" id="VDD96204.1"/>
    </source>
</evidence>
<protein>
    <submittedName>
        <fullName evidence="4">Prothymosin alpha</fullName>
    </submittedName>
</protein>
<organism evidence="4">
    <name type="scientific">Enterobius vermicularis</name>
    <name type="common">Human pinworm</name>
    <dbReference type="NCBI Taxonomy" id="51028"/>
    <lineage>
        <taxon>Eukaryota</taxon>
        <taxon>Metazoa</taxon>
        <taxon>Ecdysozoa</taxon>
        <taxon>Nematoda</taxon>
        <taxon>Chromadorea</taxon>
        <taxon>Rhabditida</taxon>
        <taxon>Spirurina</taxon>
        <taxon>Oxyuridomorpha</taxon>
        <taxon>Oxyuroidea</taxon>
        <taxon>Oxyuridae</taxon>
        <taxon>Enterobius</taxon>
    </lineage>
</organism>
<dbReference type="Proteomes" id="UP000274131">
    <property type="component" value="Unassembled WGS sequence"/>
</dbReference>
<evidence type="ECO:0000256" key="1">
    <source>
        <dbReference type="SAM" id="MobiDB-lite"/>
    </source>
</evidence>